<evidence type="ECO:0000256" key="5">
    <source>
        <dbReference type="ARBA" id="ARBA00023237"/>
    </source>
</evidence>
<evidence type="ECO:0000256" key="2">
    <source>
        <dbReference type="ARBA" id="ARBA00005722"/>
    </source>
</evidence>
<feature type="chain" id="PRO_5044862304" evidence="7">
    <location>
        <begin position="24"/>
        <end position="268"/>
    </location>
</feature>
<dbReference type="PANTHER" id="PTHR38776:SF1">
    <property type="entry name" value="MLTA-INTERACTING PROTEIN-RELATED"/>
    <property type="match status" value="1"/>
</dbReference>
<organism evidence="8 9">
    <name type="scientific">Klebsiella pasteurii</name>
    <dbReference type="NCBI Taxonomy" id="2587529"/>
    <lineage>
        <taxon>Bacteria</taxon>
        <taxon>Pseudomonadati</taxon>
        <taxon>Pseudomonadota</taxon>
        <taxon>Gammaproteobacteria</taxon>
        <taxon>Enterobacterales</taxon>
        <taxon>Enterobacteriaceae</taxon>
        <taxon>Klebsiella/Raoultella group</taxon>
        <taxon>Klebsiella</taxon>
    </lineage>
</organism>
<dbReference type="PANTHER" id="PTHR38776">
    <property type="entry name" value="MLTA-INTERACTING PROTEIN-RELATED"/>
    <property type="match status" value="1"/>
</dbReference>
<reference evidence="8 9" key="1">
    <citation type="submission" date="2023-10" db="EMBL/GenBank/DDBJ databases">
        <title>Fecal carriage and genetic characteristics of carbapenem-resistant Enterobacterales among healthy adults from four provinces of China.</title>
        <authorList>
            <person name="Li Y."/>
            <person name="Zhang R."/>
        </authorList>
    </citation>
    <scope>NUCLEOTIDE SEQUENCE [LARGE SCALE GENOMIC DNA]</scope>
    <source>
        <strain evidence="8 9">HN-157</strain>
    </source>
</reference>
<gene>
    <name evidence="8" type="ORF">RYZ49_11230</name>
</gene>
<evidence type="ECO:0000313" key="9">
    <source>
        <dbReference type="Proteomes" id="UP001287436"/>
    </source>
</evidence>
<accession>A0ABD5HCL0</accession>
<comment type="subcellular location">
    <subcellularLocation>
        <location evidence="1">Cell outer membrane</location>
    </subcellularLocation>
</comment>
<evidence type="ECO:0000256" key="6">
    <source>
        <dbReference type="SAM" id="MobiDB-lite"/>
    </source>
</evidence>
<evidence type="ECO:0000313" key="8">
    <source>
        <dbReference type="EMBL" id="MDW2716379.1"/>
    </source>
</evidence>
<feature type="region of interest" description="Disordered" evidence="6">
    <location>
        <begin position="87"/>
        <end position="106"/>
    </location>
</feature>
<keyword evidence="5" id="KW-0998">Cell outer membrane</keyword>
<evidence type="ECO:0000256" key="7">
    <source>
        <dbReference type="SAM" id="SignalP"/>
    </source>
</evidence>
<comment type="caution">
    <text evidence="8">The sequence shown here is derived from an EMBL/GenBank/DDBJ whole genome shotgun (WGS) entry which is preliminary data.</text>
</comment>
<dbReference type="AlphaFoldDB" id="A0ABD5HCL0"/>
<keyword evidence="3 7" id="KW-0732">Signal</keyword>
<evidence type="ECO:0000256" key="4">
    <source>
        <dbReference type="ARBA" id="ARBA00023136"/>
    </source>
</evidence>
<keyword evidence="4" id="KW-0472">Membrane</keyword>
<protein>
    <submittedName>
        <fullName evidence="8">MipA/OmpV family protein</fullName>
    </submittedName>
</protein>
<dbReference type="GO" id="GO:0009279">
    <property type="term" value="C:cell outer membrane"/>
    <property type="evidence" value="ECO:0007669"/>
    <property type="project" value="UniProtKB-SubCell"/>
</dbReference>
<evidence type="ECO:0000256" key="1">
    <source>
        <dbReference type="ARBA" id="ARBA00004442"/>
    </source>
</evidence>
<sequence>MDRRMLRGGLLAGVLLCTRAMSAEISGFAGLGASVAPLYSGSSRYAPGPLLTAGVTWRSQDFGTFALTSNDFNWDPAPNSPFSMSLQVTSDGGRKETINSPFSARKNHDLRGMGDLPATVMAGVRLRYRQDGWSAWANALTATQKRHYGGEALGNPVTASSGAEMTLLRWRDGALAVGGDITWASRGYLQGHYGISARQAAQTGFPPYSPSAGWQNGGVYSELTWHLTDLLSAGFNGRVEYLFSEPGKSPLVRSRVQYTLSSLLLYSF</sequence>
<dbReference type="Pfam" id="PF06629">
    <property type="entry name" value="MipA"/>
    <property type="match status" value="1"/>
</dbReference>
<dbReference type="RefSeq" id="WP_049115244.1">
    <property type="nucleotide sequence ID" value="NZ_CABEJD010000044.1"/>
</dbReference>
<dbReference type="GeneID" id="77225368"/>
<feature type="signal peptide" evidence="7">
    <location>
        <begin position="1"/>
        <end position="23"/>
    </location>
</feature>
<comment type="similarity">
    <text evidence="2">Belongs to the MipA/OmpV family.</text>
</comment>
<dbReference type="InterPro" id="IPR010583">
    <property type="entry name" value="MipA"/>
</dbReference>
<proteinExistence type="inferred from homology"/>
<evidence type="ECO:0000256" key="3">
    <source>
        <dbReference type="ARBA" id="ARBA00022729"/>
    </source>
</evidence>
<dbReference type="Proteomes" id="UP001287436">
    <property type="component" value="Unassembled WGS sequence"/>
</dbReference>
<name>A0ABD5HCL0_9ENTR</name>
<dbReference type="EMBL" id="JAWPBP010000008">
    <property type="protein sequence ID" value="MDW2716379.1"/>
    <property type="molecule type" value="Genomic_DNA"/>
</dbReference>